<dbReference type="Pfam" id="PF15134">
    <property type="entry name" value="CEP15-like"/>
    <property type="match status" value="1"/>
</dbReference>
<proteinExistence type="predicted"/>
<organism evidence="2">
    <name type="scientific">Tetraodon nigroviridis</name>
    <name type="common">Spotted green pufferfish</name>
    <name type="synonym">Chelonodon nigroviridis</name>
    <dbReference type="NCBI Taxonomy" id="99883"/>
    <lineage>
        <taxon>Eukaryota</taxon>
        <taxon>Metazoa</taxon>
        <taxon>Chordata</taxon>
        <taxon>Craniata</taxon>
        <taxon>Vertebrata</taxon>
        <taxon>Euteleostomi</taxon>
        <taxon>Actinopterygii</taxon>
        <taxon>Neopterygii</taxon>
        <taxon>Teleostei</taxon>
        <taxon>Neoteleostei</taxon>
        <taxon>Acanthomorphata</taxon>
        <taxon>Eupercaria</taxon>
        <taxon>Tetraodontiformes</taxon>
        <taxon>Tetradontoidea</taxon>
        <taxon>Tetraodontidae</taxon>
        <taxon>Tetraodon</taxon>
    </lineage>
</organism>
<reference evidence="2 4" key="1">
    <citation type="journal article" date="2004" name="Nature">
        <title>Genome duplication in the teleost fish Tetraodon nigroviridis reveals the early vertebrate proto-karyotype.</title>
        <authorList>
            <person name="Jaillon O."/>
            <person name="Aury J.-M."/>
            <person name="Brunet F."/>
            <person name="Petit J.-L."/>
            <person name="Stange-Thomann N."/>
            <person name="Mauceli E."/>
            <person name="Bouneau L."/>
            <person name="Fischer C."/>
            <person name="Ozouf-Costaz C."/>
            <person name="Bernot A."/>
            <person name="Nicaud S."/>
            <person name="Jaffe D."/>
            <person name="Fisher S."/>
            <person name="Lutfalla G."/>
            <person name="Dossat C."/>
            <person name="Segurens B."/>
            <person name="Dasilva C."/>
            <person name="Salanoubat M."/>
            <person name="Levy M."/>
            <person name="Boudet N."/>
            <person name="Castellano S."/>
            <person name="Anthouard V."/>
            <person name="Jubin C."/>
            <person name="Castelli V."/>
            <person name="Katinka M."/>
            <person name="Vacherie B."/>
            <person name="Biemont C."/>
            <person name="Skalli Z."/>
            <person name="Cattolico L."/>
            <person name="Poulain J."/>
            <person name="De Berardinis V."/>
            <person name="Cruaud C."/>
            <person name="Duprat S."/>
            <person name="Brottier P."/>
            <person name="Coutanceau J.-P."/>
            <person name="Gouzy J."/>
            <person name="Parra G."/>
            <person name="Lardier G."/>
            <person name="Chapple C."/>
            <person name="McKernan K.J."/>
            <person name="McEwan P."/>
            <person name="Bosak S."/>
            <person name="Kellis M."/>
            <person name="Volff J.-N."/>
            <person name="Guigo R."/>
            <person name="Zody M.C."/>
            <person name="Mesirov J."/>
            <person name="Lindblad-Toh K."/>
            <person name="Birren B."/>
            <person name="Nusbaum C."/>
            <person name="Kahn D."/>
            <person name="Robinson-Rechavi M."/>
            <person name="Laudet V."/>
            <person name="Schachter V."/>
            <person name="Quetier F."/>
            <person name="Saurin W."/>
            <person name="Scarpelli C."/>
            <person name="Wincker P."/>
            <person name="Lander E.S."/>
            <person name="Weissenbach J."/>
            <person name="Roest Crollius H."/>
        </authorList>
    </citation>
    <scope>NUCLEOTIDE SEQUENCE [LARGE SCALE GENOMIC DNA]</scope>
</reference>
<dbReference type="HOGENOM" id="CLU_1730878_0_0_1"/>
<dbReference type="Proteomes" id="UP000007303">
    <property type="component" value="Unassembled WGS sequence"/>
</dbReference>
<reference evidence="3" key="3">
    <citation type="submission" date="2025-05" db="UniProtKB">
        <authorList>
            <consortium name="Ensembl"/>
        </authorList>
    </citation>
    <scope>IDENTIFICATION</scope>
</reference>
<feature type="region of interest" description="Disordered" evidence="1">
    <location>
        <begin position="106"/>
        <end position="151"/>
    </location>
</feature>
<dbReference type="AlphaFoldDB" id="Q4RZ56"/>
<feature type="compositionally biased region" description="Basic and acidic residues" evidence="1">
    <location>
        <begin position="32"/>
        <end position="44"/>
    </location>
</feature>
<dbReference type="Ensembl" id="ENSTNIT00000017484.1">
    <property type="protein sequence ID" value="ENSTNIP00000017266.1"/>
    <property type="gene ID" value="ENSTNIG00000014252.1"/>
</dbReference>
<gene>
    <name evidence="2" type="ORF">GSTENG00026646001</name>
</gene>
<dbReference type="STRING" id="99883.ENSTNIP00000017266"/>
<dbReference type="PANTHER" id="PTHR14286:SF2">
    <property type="entry name" value="CENTROSOMAL PROTEIN 15 KDA"/>
    <property type="match status" value="1"/>
</dbReference>
<feature type="compositionally biased region" description="Basic and acidic residues" evidence="1">
    <location>
        <begin position="137"/>
        <end position="151"/>
    </location>
</feature>
<evidence type="ECO:0000313" key="2">
    <source>
        <dbReference type="EMBL" id="CAG06326.1"/>
    </source>
</evidence>
<keyword evidence="4" id="KW-1185">Reference proteome</keyword>
<dbReference type="PANTHER" id="PTHR14286">
    <property type="entry name" value="GENE, 49355-RELATED"/>
    <property type="match status" value="1"/>
</dbReference>
<accession>Q4RZ56</accession>
<evidence type="ECO:0000313" key="3">
    <source>
        <dbReference type="Ensembl" id="ENSTNIP00000017266.1"/>
    </source>
</evidence>
<dbReference type="EMBL" id="CAAE01014965">
    <property type="protein sequence ID" value="CAG06326.1"/>
    <property type="molecule type" value="Genomic_DNA"/>
</dbReference>
<evidence type="ECO:0000256" key="1">
    <source>
        <dbReference type="SAM" id="MobiDB-lite"/>
    </source>
</evidence>
<reference evidence="2" key="2">
    <citation type="submission" date="2004-02" db="EMBL/GenBank/DDBJ databases">
        <authorList>
            <consortium name="Genoscope"/>
            <consortium name="Whitehead Institute Centre for Genome Research"/>
        </authorList>
    </citation>
    <scope>NUCLEOTIDE SEQUENCE</scope>
</reference>
<feature type="region of interest" description="Disordered" evidence="1">
    <location>
        <begin position="32"/>
        <end position="54"/>
    </location>
</feature>
<dbReference type="InterPro" id="IPR028006">
    <property type="entry name" value="CEP15-like"/>
</dbReference>
<dbReference type="KEGG" id="tng:GSTEN00026646G001"/>
<name>Q4RZ56_TETNG</name>
<protein>
    <submittedName>
        <fullName evidence="2">(spotted green pufferfish) hypothetical protein</fullName>
    </submittedName>
</protein>
<dbReference type="GeneTree" id="ENSGT00980000199467"/>
<evidence type="ECO:0000313" key="4">
    <source>
        <dbReference type="Proteomes" id="UP000007303"/>
    </source>
</evidence>
<sequence length="151" mass="17928">MCSSTQNEIKLVDTYEEILRQRAELLELMEERRRQRDEQRRRQQEASQAARRRNEQLLQDLRRLEEEVRGQQLPRPHLQALESRYWAFRQTPRSFGSAPVGWKVNLQPMERKHRPAEPDRSTARLKTTGCPPGPNPERLHSQRYNDADSTA</sequence>